<organism evidence="1 2">
    <name type="scientific">Dendrolimus kikuchii</name>
    <dbReference type="NCBI Taxonomy" id="765133"/>
    <lineage>
        <taxon>Eukaryota</taxon>
        <taxon>Metazoa</taxon>
        <taxon>Ecdysozoa</taxon>
        <taxon>Arthropoda</taxon>
        <taxon>Hexapoda</taxon>
        <taxon>Insecta</taxon>
        <taxon>Pterygota</taxon>
        <taxon>Neoptera</taxon>
        <taxon>Endopterygota</taxon>
        <taxon>Lepidoptera</taxon>
        <taxon>Glossata</taxon>
        <taxon>Ditrysia</taxon>
        <taxon>Bombycoidea</taxon>
        <taxon>Lasiocampidae</taxon>
        <taxon>Dendrolimus</taxon>
    </lineage>
</organism>
<name>A0ACC1CSP3_9NEOP</name>
<accession>A0ACC1CSP3</accession>
<comment type="caution">
    <text evidence="1">The sequence shown here is derived from an EMBL/GenBank/DDBJ whole genome shotgun (WGS) entry which is preliminary data.</text>
</comment>
<dbReference type="EMBL" id="CM034403">
    <property type="protein sequence ID" value="KAJ0174648.1"/>
    <property type="molecule type" value="Genomic_DNA"/>
</dbReference>
<reference evidence="1 2" key="1">
    <citation type="journal article" date="2021" name="Front. Genet.">
        <title>Chromosome-Level Genome Assembly Reveals Significant Gene Expansion in the Toll and IMD Signaling Pathways of Dendrolimus kikuchii.</title>
        <authorList>
            <person name="Zhou J."/>
            <person name="Wu P."/>
            <person name="Xiong Z."/>
            <person name="Liu N."/>
            <person name="Zhao N."/>
            <person name="Ji M."/>
            <person name="Qiu Y."/>
            <person name="Yang B."/>
        </authorList>
    </citation>
    <scope>NUCLEOTIDE SEQUENCE [LARGE SCALE GENOMIC DNA]</scope>
    <source>
        <strain evidence="1">Ann1</strain>
    </source>
</reference>
<proteinExistence type="predicted"/>
<evidence type="ECO:0000313" key="2">
    <source>
        <dbReference type="Proteomes" id="UP000824533"/>
    </source>
</evidence>
<keyword evidence="2" id="KW-1185">Reference proteome</keyword>
<protein>
    <submittedName>
        <fullName evidence="1">Uncharacterized protein</fullName>
    </submittedName>
</protein>
<gene>
    <name evidence="1" type="ORF">K1T71_009756</name>
</gene>
<sequence length="230" mass="26465">MAVFDVFNPLQNVIPRFTEEQLDQIIEWFDANSKPQLIINEGSPTLVVTIEKFVKFFELKTFHRRSFHYPSYSEIMIEAEKLKAGVTRMLTKEQVIFILNKWVLEPDLKHELSLAFKIFDTENRNYLEIVDIKAIVTGYADVFHENESRELLRDANVRGDGIVYYEDFIESLFSIAPELNDIKASYLYDNPDEDPSVPPEPVVEEEPPAPPSPPLPPPPAKGKGKRKGKK</sequence>
<evidence type="ECO:0000313" key="1">
    <source>
        <dbReference type="EMBL" id="KAJ0174648.1"/>
    </source>
</evidence>
<dbReference type="Proteomes" id="UP000824533">
    <property type="component" value="Linkage Group LG17"/>
</dbReference>